<dbReference type="Proteomes" id="UP000176998">
    <property type="component" value="Unassembled WGS sequence"/>
</dbReference>
<name>A0A1G4B8W0_9PEZI</name>
<dbReference type="GeneID" id="34560040"/>
<gene>
    <name evidence="2" type="ORF">CORC01_06892</name>
</gene>
<dbReference type="RefSeq" id="XP_022475009.1">
    <property type="nucleotide sequence ID" value="XM_022618530.1"/>
</dbReference>
<proteinExistence type="predicted"/>
<evidence type="ECO:0000313" key="2">
    <source>
        <dbReference type="EMBL" id="OHE97857.1"/>
    </source>
</evidence>
<feature type="compositionally biased region" description="Basic residues" evidence="1">
    <location>
        <begin position="1"/>
        <end position="12"/>
    </location>
</feature>
<sequence length="33" mass="3663">MRRSRPRSRSSRWRGTAISSGSGRLAISASRCI</sequence>
<reference evidence="2 3" key="1">
    <citation type="submission" date="2016-09" db="EMBL/GenBank/DDBJ databases">
        <authorList>
            <person name="Capua I."/>
            <person name="De Benedictis P."/>
            <person name="Joannis T."/>
            <person name="Lombin L.H."/>
            <person name="Cattoli G."/>
        </authorList>
    </citation>
    <scope>NUCLEOTIDE SEQUENCE [LARGE SCALE GENOMIC DNA]</scope>
    <source>
        <strain evidence="2 3">IMI 309357</strain>
    </source>
</reference>
<dbReference type="EMBL" id="MJBS01000053">
    <property type="protein sequence ID" value="OHE97857.1"/>
    <property type="molecule type" value="Genomic_DNA"/>
</dbReference>
<protein>
    <submittedName>
        <fullName evidence="2">Uncharacterized protein</fullName>
    </submittedName>
</protein>
<comment type="caution">
    <text evidence="2">The sequence shown here is derived from an EMBL/GenBank/DDBJ whole genome shotgun (WGS) entry which is preliminary data.</text>
</comment>
<feature type="region of interest" description="Disordered" evidence="1">
    <location>
        <begin position="1"/>
        <end position="20"/>
    </location>
</feature>
<dbReference type="AlphaFoldDB" id="A0A1G4B8W0"/>
<organism evidence="2 3">
    <name type="scientific">Colletotrichum orchidophilum</name>
    <dbReference type="NCBI Taxonomy" id="1209926"/>
    <lineage>
        <taxon>Eukaryota</taxon>
        <taxon>Fungi</taxon>
        <taxon>Dikarya</taxon>
        <taxon>Ascomycota</taxon>
        <taxon>Pezizomycotina</taxon>
        <taxon>Sordariomycetes</taxon>
        <taxon>Hypocreomycetidae</taxon>
        <taxon>Glomerellales</taxon>
        <taxon>Glomerellaceae</taxon>
        <taxon>Colletotrichum</taxon>
    </lineage>
</organism>
<evidence type="ECO:0000256" key="1">
    <source>
        <dbReference type="SAM" id="MobiDB-lite"/>
    </source>
</evidence>
<keyword evidence="3" id="KW-1185">Reference proteome</keyword>
<accession>A0A1G4B8W0</accession>
<evidence type="ECO:0000313" key="3">
    <source>
        <dbReference type="Proteomes" id="UP000176998"/>
    </source>
</evidence>